<evidence type="ECO:0000256" key="1">
    <source>
        <dbReference type="ARBA" id="ARBA00022722"/>
    </source>
</evidence>
<feature type="domain" description="XPG-I" evidence="3">
    <location>
        <begin position="165"/>
        <end position="243"/>
    </location>
</feature>
<dbReference type="SUPFAM" id="SSF88723">
    <property type="entry name" value="PIN domain-like"/>
    <property type="match status" value="1"/>
</dbReference>
<sequence length="397" mass="45534">MGVPQIWDLLKPILVDSRVPFRKFVNDFNQEHGRSPKIAIDAYLWLFECGFISREDSISKYITHGTESKSLLNLIHRLKEFLSFNVGFILVFDGSMKPSFKKDSGRYDSTLLENDLYFNEMFKDIDYKDIWDKHNSFHSNVGKCIGQESGLQNSDFLDNLKSILKDFKISYIDACGEAEAQCSWLQVNGYVDFVLTNDSDSLFFGCTKLLRNYSKYTQDLGSSGNSPIKKPDSRESFVTIVDMEKIRLLMKVRTDPDSFLLFSVLLGGDYNQGVKGLGKAKAAKLSQLEEPDFATLFRNIFSDVHASKETCQKNYASFQTKIYSYCQKHSVSLFGRNYKELFDKGKLTGWPSILAVMCYIHPIIIPNFDDKPLTDVYINSANSEVYKDIDFERLSER</sequence>
<dbReference type="Pfam" id="PF00752">
    <property type="entry name" value="XPG_N"/>
    <property type="match status" value="1"/>
</dbReference>
<dbReference type="FunCoup" id="A7TQ75">
    <property type="interactions" value="105"/>
</dbReference>
<dbReference type="PANTHER" id="PTHR11081:SF72">
    <property type="entry name" value="HOLLIDAY JUNCTION RESOLVASE YEN1"/>
    <property type="match status" value="1"/>
</dbReference>
<dbReference type="eggNOG" id="KOG2520">
    <property type="taxonomic scope" value="Eukaryota"/>
</dbReference>
<evidence type="ECO:0000313" key="5">
    <source>
        <dbReference type="EMBL" id="EDO15604.1"/>
    </source>
</evidence>
<dbReference type="GO" id="GO:0005737">
    <property type="term" value="C:cytoplasm"/>
    <property type="evidence" value="ECO:0007669"/>
    <property type="project" value="TreeGrafter"/>
</dbReference>
<dbReference type="PRINTS" id="PR00853">
    <property type="entry name" value="XPGRADSUPER"/>
</dbReference>
<dbReference type="GO" id="GO:0008409">
    <property type="term" value="F:5'-3' exonuclease activity"/>
    <property type="evidence" value="ECO:0007669"/>
    <property type="project" value="TreeGrafter"/>
</dbReference>
<evidence type="ECO:0008006" key="7">
    <source>
        <dbReference type="Google" id="ProtNLM"/>
    </source>
</evidence>
<dbReference type="InterPro" id="IPR006085">
    <property type="entry name" value="XPG_DNA_repair_N"/>
</dbReference>
<dbReference type="Gene3D" id="3.40.50.1010">
    <property type="entry name" value="5'-nuclease"/>
    <property type="match status" value="1"/>
</dbReference>
<dbReference type="GO" id="GO:0005634">
    <property type="term" value="C:nucleus"/>
    <property type="evidence" value="ECO:0007669"/>
    <property type="project" value="TreeGrafter"/>
</dbReference>
<dbReference type="InterPro" id="IPR006084">
    <property type="entry name" value="XPG/Rad2"/>
</dbReference>
<dbReference type="KEGG" id="vpo:Kpol_483p23"/>
<dbReference type="AlphaFoldDB" id="A7TQ75"/>
<dbReference type="EMBL" id="DS480453">
    <property type="protein sequence ID" value="EDO15604.1"/>
    <property type="molecule type" value="Genomic_DNA"/>
</dbReference>
<dbReference type="SMART" id="SM00485">
    <property type="entry name" value="XPGN"/>
    <property type="match status" value="1"/>
</dbReference>
<proteinExistence type="predicted"/>
<dbReference type="GO" id="GO:0006281">
    <property type="term" value="P:DNA repair"/>
    <property type="evidence" value="ECO:0007669"/>
    <property type="project" value="UniProtKB-ARBA"/>
</dbReference>
<gene>
    <name evidence="5" type="ORF">Kpol_483p23</name>
</gene>
<dbReference type="Proteomes" id="UP000000267">
    <property type="component" value="Unassembled WGS sequence"/>
</dbReference>
<name>A7TQ75_VANPO</name>
<dbReference type="Gene3D" id="1.10.150.20">
    <property type="entry name" value="5' to 3' exonuclease, C-terminal subdomain"/>
    <property type="match status" value="1"/>
</dbReference>
<dbReference type="GeneID" id="5543695"/>
<dbReference type="RefSeq" id="XP_001643462.1">
    <property type="nucleotide sequence ID" value="XM_001643412.1"/>
</dbReference>
<dbReference type="InParanoid" id="A7TQ75"/>
<dbReference type="InterPro" id="IPR006086">
    <property type="entry name" value="XPG-I_dom"/>
</dbReference>
<evidence type="ECO:0000259" key="3">
    <source>
        <dbReference type="SMART" id="SM00484"/>
    </source>
</evidence>
<keyword evidence="6" id="KW-1185">Reference proteome</keyword>
<dbReference type="InterPro" id="IPR029060">
    <property type="entry name" value="PIN-like_dom_sf"/>
</dbReference>
<evidence type="ECO:0000256" key="2">
    <source>
        <dbReference type="ARBA" id="ARBA00022801"/>
    </source>
</evidence>
<reference evidence="5 6" key="1">
    <citation type="journal article" date="2007" name="Proc. Natl. Acad. Sci. U.S.A.">
        <title>Independent sorting-out of thousands of duplicated gene pairs in two yeast species descended from a whole-genome duplication.</title>
        <authorList>
            <person name="Scannell D.R."/>
            <person name="Frank A.C."/>
            <person name="Conant G.C."/>
            <person name="Byrne K.P."/>
            <person name="Woolfit M."/>
            <person name="Wolfe K.H."/>
        </authorList>
    </citation>
    <scope>NUCLEOTIDE SEQUENCE [LARGE SCALE GENOMIC DNA]</scope>
    <source>
        <strain evidence="6">ATCC 22028 / DSM 70294 / BCRC 21397 / CBS 2163 / NBRC 10782 / NRRL Y-8283 / UCD 57-17</strain>
    </source>
</reference>
<organism evidence="6">
    <name type="scientific">Vanderwaltozyma polyspora (strain ATCC 22028 / DSM 70294 / BCRC 21397 / CBS 2163 / NBRC 10782 / NRRL Y-8283 / UCD 57-17)</name>
    <name type="common">Kluyveromyces polysporus</name>
    <dbReference type="NCBI Taxonomy" id="436907"/>
    <lineage>
        <taxon>Eukaryota</taxon>
        <taxon>Fungi</taxon>
        <taxon>Dikarya</taxon>
        <taxon>Ascomycota</taxon>
        <taxon>Saccharomycotina</taxon>
        <taxon>Saccharomycetes</taxon>
        <taxon>Saccharomycetales</taxon>
        <taxon>Saccharomycetaceae</taxon>
        <taxon>Vanderwaltozyma</taxon>
    </lineage>
</organism>
<dbReference type="CDD" id="cd09870">
    <property type="entry name" value="PIN_YEN1"/>
    <property type="match status" value="1"/>
</dbReference>
<dbReference type="PANTHER" id="PTHR11081">
    <property type="entry name" value="FLAP ENDONUCLEASE FAMILY MEMBER"/>
    <property type="match status" value="1"/>
</dbReference>
<evidence type="ECO:0000259" key="4">
    <source>
        <dbReference type="SMART" id="SM00485"/>
    </source>
</evidence>
<dbReference type="OrthoDB" id="2959108at2759"/>
<keyword evidence="1" id="KW-0540">Nuclease</keyword>
<dbReference type="PhylomeDB" id="A7TQ75"/>
<feature type="domain" description="XPG N-terminal" evidence="4">
    <location>
        <begin position="1"/>
        <end position="115"/>
    </location>
</feature>
<dbReference type="STRING" id="436907.A7TQ75"/>
<dbReference type="InterPro" id="IPR036279">
    <property type="entry name" value="5-3_exonuclease_C_sf"/>
</dbReference>
<evidence type="ECO:0000313" key="6">
    <source>
        <dbReference type="Proteomes" id="UP000000267"/>
    </source>
</evidence>
<dbReference type="HOGENOM" id="CLU_694830_0_0_1"/>
<protein>
    <recommendedName>
        <fullName evidence="7">XPG-I domain-containing protein</fullName>
    </recommendedName>
</protein>
<keyword evidence="2" id="KW-0378">Hydrolase</keyword>
<dbReference type="GO" id="GO:0017108">
    <property type="term" value="F:5'-flap endonuclease activity"/>
    <property type="evidence" value="ECO:0007669"/>
    <property type="project" value="TreeGrafter"/>
</dbReference>
<dbReference type="Pfam" id="PF00867">
    <property type="entry name" value="XPG_I"/>
    <property type="match status" value="1"/>
</dbReference>
<dbReference type="SMART" id="SM00484">
    <property type="entry name" value="XPGI"/>
    <property type="match status" value="1"/>
</dbReference>
<dbReference type="SUPFAM" id="SSF47807">
    <property type="entry name" value="5' to 3' exonuclease, C-terminal subdomain"/>
    <property type="match status" value="1"/>
</dbReference>
<accession>A7TQ75</accession>